<accession>A0A1I7WBZ7</accession>
<evidence type="ECO:0000313" key="2">
    <source>
        <dbReference type="Proteomes" id="UP000095283"/>
    </source>
</evidence>
<dbReference type="AlphaFoldDB" id="A0A1I7WBZ7"/>
<name>A0A1I7WBZ7_HETBA</name>
<reference evidence="3" key="1">
    <citation type="submission" date="2016-11" db="UniProtKB">
        <authorList>
            <consortium name="WormBaseParasite"/>
        </authorList>
    </citation>
    <scope>IDENTIFICATION</scope>
</reference>
<protein>
    <submittedName>
        <fullName evidence="3">Uncharacterized protein</fullName>
    </submittedName>
</protein>
<keyword evidence="1" id="KW-0472">Membrane</keyword>
<keyword evidence="1" id="KW-1133">Transmembrane helix</keyword>
<organism evidence="2 3">
    <name type="scientific">Heterorhabditis bacteriophora</name>
    <name type="common">Entomopathogenic nematode worm</name>
    <dbReference type="NCBI Taxonomy" id="37862"/>
    <lineage>
        <taxon>Eukaryota</taxon>
        <taxon>Metazoa</taxon>
        <taxon>Ecdysozoa</taxon>
        <taxon>Nematoda</taxon>
        <taxon>Chromadorea</taxon>
        <taxon>Rhabditida</taxon>
        <taxon>Rhabditina</taxon>
        <taxon>Rhabditomorpha</taxon>
        <taxon>Strongyloidea</taxon>
        <taxon>Heterorhabditidae</taxon>
        <taxon>Heterorhabditis</taxon>
    </lineage>
</organism>
<sequence>MQINLYSSRLVNLILKVCRTFSSNSPWGSAFNYKLYLSVIIICSISSMFFSDLI</sequence>
<feature type="transmembrane region" description="Helical" evidence="1">
    <location>
        <begin position="35"/>
        <end position="53"/>
    </location>
</feature>
<keyword evidence="2" id="KW-1185">Reference proteome</keyword>
<dbReference type="WBParaSite" id="Hba_02233">
    <property type="protein sequence ID" value="Hba_02233"/>
    <property type="gene ID" value="Hba_02233"/>
</dbReference>
<keyword evidence="1" id="KW-0812">Transmembrane</keyword>
<evidence type="ECO:0000256" key="1">
    <source>
        <dbReference type="SAM" id="Phobius"/>
    </source>
</evidence>
<proteinExistence type="predicted"/>
<dbReference type="Proteomes" id="UP000095283">
    <property type="component" value="Unplaced"/>
</dbReference>
<evidence type="ECO:0000313" key="3">
    <source>
        <dbReference type="WBParaSite" id="Hba_02233"/>
    </source>
</evidence>